<dbReference type="GeneID" id="10503560"/>
<keyword evidence="2" id="KW-1185">Reference proteome</keyword>
<protein>
    <submittedName>
        <fullName evidence="1">Uncharacterized protein</fullName>
    </submittedName>
</protein>
<evidence type="ECO:0000313" key="2">
    <source>
        <dbReference type="Proteomes" id="UP000001064"/>
    </source>
</evidence>
<reference evidence="2" key="1">
    <citation type="journal article" date="2011" name="Genome Biol.">
        <title>Comparative genomics of the social amoebae Dictyostelium discoideum and Dictyostelium purpureum.</title>
        <authorList>
            <consortium name="US DOE Joint Genome Institute (JGI-PGF)"/>
            <person name="Sucgang R."/>
            <person name="Kuo A."/>
            <person name="Tian X."/>
            <person name="Salerno W."/>
            <person name="Parikh A."/>
            <person name="Feasley C.L."/>
            <person name="Dalin E."/>
            <person name="Tu H."/>
            <person name="Huang E."/>
            <person name="Barry K."/>
            <person name="Lindquist E."/>
            <person name="Shapiro H."/>
            <person name="Bruce D."/>
            <person name="Schmutz J."/>
            <person name="Salamov A."/>
            <person name="Fey P."/>
            <person name="Gaudet P."/>
            <person name="Anjard C."/>
            <person name="Babu M.M."/>
            <person name="Basu S."/>
            <person name="Bushmanova Y."/>
            <person name="van der Wel H."/>
            <person name="Katoh-Kurasawa M."/>
            <person name="Dinh C."/>
            <person name="Coutinho P.M."/>
            <person name="Saito T."/>
            <person name="Elias M."/>
            <person name="Schaap P."/>
            <person name="Kay R.R."/>
            <person name="Henrissat B."/>
            <person name="Eichinger L."/>
            <person name="Rivero F."/>
            <person name="Putnam N.H."/>
            <person name="West C.M."/>
            <person name="Loomis W.F."/>
            <person name="Chisholm R.L."/>
            <person name="Shaulsky G."/>
            <person name="Strassmann J.E."/>
            <person name="Queller D.C."/>
            <person name="Kuspa A."/>
            <person name="Grigoriev I.V."/>
        </authorList>
    </citation>
    <scope>NUCLEOTIDE SEQUENCE [LARGE SCALE GENOMIC DNA]</scope>
    <source>
        <strain evidence="2">QSDP1</strain>
    </source>
</reference>
<dbReference type="RefSeq" id="XP_003283080.1">
    <property type="nucleotide sequence ID" value="XM_003283032.1"/>
</dbReference>
<dbReference type="AlphaFoldDB" id="F0Z6V6"/>
<dbReference type="VEuPathDB" id="AmoebaDB:DICPUDRAFT_146729"/>
<gene>
    <name evidence="1" type="ORF">DICPUDRAFT_146729</name>
</gene>
<dbReference type="KEGG" id="dpp:DICPUDRAFT_146729"/>
<dbReference type="Proteomes" id="UP000001064">
    <property type="component" value="Unassembled WGS sequence"/>
</dbReference>
<sequence>MIDANKVNDGTYIGSCIGENLTVSSMTMTNININDLIPDIFNVIEFILLLVKGVYLFDMQYGIGFFVNMS</sequence>
<organism evidence="1 2">
    <name type="scientific">Dictyostelium purpureum</name>
    <name type="common">Slime mold</name>
    <dbReference type="NCBI Taxonomy" id="5786"/>
    <lineage>
        <taxon>Eukaryota</taxon>
        <taxon>Amoebozoa</taxon>
        <taxon>Evosea</taxon>
        <taxon>Eumycetozoa</taxon>
        <taxon>Dictyostelia</taxon>
        <taxon>Dictyosteliales</taxon>
        <taxon>Dictyosteliaceae</taxon>
        <taxon>Dictyostelium</taxon>
    </lineage>
</organism>
<name>F0Z6V6_DICPU</name>
<proteinExistence type="predicted"/>
<dbReference type="InParanoid" id="F0Z6V6"/>
<dbReference type="EMBL" id="GL870943">
    <property type="protein sequence ID" value="EGC40329.1"/>
    <property type="molecule type" value="Genomic_DNA"/>
</dbReference>
<evidence type="ECO:0000313" key="1">
    <source>
        <dbReference type="EMBL" id="EGC40329.1"/>
    </source>
</evidence>
<accession>F0Z6V6</accession>